<evidence type="ECO:0000256" key="1">
    <source>
        <dbReference type="ARBA" id="ARBA00005454"/>
    </source>
</evidence>
<comment type="caution">
    <text evidence="10">The sequence shown here is derived from an EMBL/GenBank/DDBJ whole genome shotgun (WGS) entry which is preliminary data.</text>
</comment>
<dbReference type="AlphaFoldDB" id="A0A1R1PLF2"/>
<evidence type="ECO:0000259" key="7">
    <source>
        <dbReference type="Pfam" id="PF00679"/>
    </source>
</evidence>
<dbReference type="Pfam" id="PF06421">
    <property type="entry name" value="LepA_C"/>
    <property type="match status" value="1"/>
</dbReference>
<evidence type="ECO:0000313" key="11">
    <source>
        <dbReference type="Proteomes" id="UP000188320"/>
    </source>
</evidence>
<keyword evidence="11" id="KW-1185">Reference proteome</keyword>
<dbReference type="SUPFAM" id="SSF54980">
    <property type="entry name" value="EF-G C-terminal domain-like"/>
    <property type="match status" value="2"/>
</dbReference>
<dbReference type="Gene3D" id="3.30.70.240">
    <property type="match status" value="1"/>
</dbReference>
<keyword evidence="3" id="KW-0378">Hydrolase</keyword>
<keyword evidence="6" id="KW-0472">Membrane</keyword>
<dbReference type="GO" id="GO:0006412">
    <property type="term" value="P:translation"/>
    <property type="evidence" value="ECO:0007669"/>
    <property type="project" value="UniProtKB-KW"/>
</dbReference>
<dbReference type="CDD" id="cd16260">
    <property type="entry name" value="EF4_III"/>
    <property type="match status" value="1"/>
</dbReference>
<evidence type="ECO:0000256" key="5">
    <source>
        <dbReference type="ARBA" id="ARBA00023134"/>
    </source>
</evidence>
<name>A0A1R1PLF2_ZANCU</name>
<keyword evidence="2" id="KW-0547">Nucleotide-binding</keyword>
<feature type="domain" description="Elongation factor EFG" evidence="7">
    <location>
        <begin position="121"/>
        <end position="194"/>
    </location>
</feature>
<dbReference type="InterPro" id="IPR006297">
    <property type="entry name" value="EF-4"/>
</dbReference>
<reference evidence="11" key="1">
    <citation type="submission" date="2017-01" db="EMBL/GenBank/DDBJ databases">
        <authorList>
            <person name="Wang Y."/>
            <person name="White M."/>
            <person name="Kvist S."/>
            <person name="Moncalvo J.-M."/>
        </authorList>
    </citation>
    <scope>NUCLEOTIDE SEQUENCE [LARGE SCALE GENOMIC DNA]</scope>
    <source>
        <strain evidence="11">COL-18-3</strain>
    </source>
</reference>
<dbReference type="FunFam" id="3.30.70.2570:FF:000001">
    <property type="entry name" value="Translation factor GUF1, mitochondrial"/>
    <property type="match status" value="1"/>
</dbReference>
<feature type="domain" description="Elongation Factor G" evidence="9">
    <location>
        <begin position="29"/>
        <end position="103"/>
    </location>
</feature>
<feature type="domain" description="GTP-binding protein LepA C-terminal" evidence="8">
    <location>
        <begin position="198"/>
        <end position="282"/>
    </location>
</feature>
<keyword evidence="4" id="KW-0648">Protein biosynthesis</keyword>
<dbReference type="InterPro" id="IPR000640">
    <property type="entry name" value="EFG_V-like"/>
</dbReference>
<dbReference type="InterPro" id="IPR041095">
    <property type="entry name" value="EFG_II"/>
</dbReference>
<evidence type="ECO:0000259" key="9">
    <source>
        <dbReference type="Pfam" id="PF14492"/>
    </source>
</evidence>
<dbReference type="InterPro" id="IPR013842">
    <property type="entry name" value="LepA_CTD"/>
</dbReference>
<dbReference type="Gene3D" id="3.30.70.870">
    <property type="entry name" value="Elongation Factor G (Translational Gtpase), domain 3"/>
    <property type="match status" value="1"/>
</dbReference>
<dbReference type="EMBL" id="LSSK01000829">
    <property type="protein sequence ID" value="OMH81763.1"/>
    <property type="molecule type" value="Genomic_DNA"/>
</dbReference>
<accession>A0A1R1PLF2</accession>
<comment type="similarity">
    <text evidence="1">Belongs to the TRAFAC class translation factor GTPase superfamily. Classic translation factor GTPase family. LepA subfamily.</text>
</comment>
<evidence type="ECO:0000256" key="3">
    <source>
        <dbReference type="ARBA" id="ARBA00022801"/>
    </source>
</evidence>
<gene>
    <name evidence="10" type="ORF">AX774_g4774</name>
</gene>
<sequence length="286" mass="32104">MKSISEAFVGDTFHLYKKPVEPFPGFKQPKPMVFAGLFPSDTNEFEKVQEAIEQLTLNDSSVTVNKENSNALGQGWRLGFLGTLHMDVFKQRLEEEHGVQVLLSNPTVPYKGCYALPFSTFSELIRSIIVSKVSYRGNLLNHIYIDETRVMVKSRLPSGEIVTDFYDRLKSVSSGFATLDYEEAGYESADLIKMEVLINGEPVDALAAVMHKGKVEYLGRDIAKRLKELIKRQLFDISIQTTCNGRVIARETKNTITIKTVFSNIHAFVKALRKDVTAKCVSSPLV</sequence>
<dbReference type="Pfam" id="PF14492">
    <property type="entry name" value="EFG_III"/>
    <property type="match status" value="1"/>
</dbReference>
<dbReference type="GO" id="GO:0016787">
    <property type="term" value="F:hydrolase activity"/>
    <property type="evidence" value="ECO:0007669"/>
    <property type="project" value="UniProtKB-KW"/>
</dbReference>
<organism evidence="10 11">
    <name type="scientific">Zancudomyces culisetae</name>
    <name type="common">Gut fungus</name>
    <name type="synonym">Smittium culisetae</name>
    <dbReference type="NCBI Taxonomy" id="1213189"/>
    <lineage>
        <taxon>Eukaryota</taxon>
        <taxon>Fungi</taxon>
        <taxon>Fungi incertae sedis</taxon>
        <taxon>Zoopagomycota</taxon>
        <taxon>Kickxellomycotina</taxon>
        <taxon>Harpellomycetes</taxon>
        <taxon>Harpellales</taxon>
        <taxon>Legeriomycetaceae</taxon>
        <taxon>Zancudomyces</taxon>
    </lineage>
</organism>
<proteinExistence type="inferred from homology"/>
<dbReference type="InterPro" id="IPR038363">
    <property type="entry name" value="LepA_C_sf"/>
</dbReference>
<evidence type="ECO:0000256" key="4">
    <source>
        <dbReference type="ARBA" id="ARBA00022917"/>
    </source>
</evidence>
<dbReference type="GO" id="GO:0005739">
    <property type="term" value="C:mitochondrion"/>
    <property type="evidence" value="ECO:0007669"/>
    <property type="project" value="TreeGrafter"/>
</dbReference>
<protein>
    <submittedName>
        <fullName evidence="10">Translation factor GUF1-like protein</fullName>
    </submittedName>
</protein>
<dbReference type="Gene3D" id="3.30.70.2570">
    <property type="entry name" value="Elongation factor 4, C-terminal domain"/>
    <property type="match status" value="1"/>
</dbReference>
<evidence type="ECO:0000259" key="8">
    <source>
        <dbReference type="Pfam" id="PF06421"/>
    </source>
</evidence>
<dbReference type="OrthoDB" id="1074at2759"/>
<dbReference type="GO" id="GO:0045727">
    <property type="term" value="P:positive regulation of translation"/>
    <property type="evidence" value="ECO:0007669"/>
    <property type="project" value="TreeGrafter"/>
</dbReference>
<dbReference type="PANTHER" id="PTHR43512">
    <property type="entry name" value="TRANSLATION FACTOR GUF1-RELATED"/>
    <property type="match status" value="1"/>
</dbReference>
<dbReference type="GO" id="GO:0097177">
    <property type="term" value="F:mitochondrial ribosome binding"/>
    <property type="evidence" value="ECO:0007669"/>
    <property type="project" value="TreeGrafter"/>
</dbReference>
<evidence type="ECO:0000256" key="6">
    <source>
        <dbReference type="ARBA" id="ARBA00023136"/>
    </source>
</evidence>
<dbReference type="InterPro" id="IPR035647">
    <property type="entry name" value="EFG_III/V"/>
</dbReference>
<evidence type="ECO:0000313" key="10">
    <source>
        <dbReference type="EMBL" id="OMH81763.1"/>
    </source>
</evidence>
<dbReference type="GO" id="GO:0005525">
    <property type="term" value="F:GTP binding"/>
    <property type="evidence" value="ECO:0007669"/>
    <property type="project" value="UniProtKB-KW"/>
</dbReference>
<dbReference type="PANTHER" id="PTHR43512:SF7">
    <property type="entry name" value="TRANSLATION FACTOR GUF1, MITOCHONDRIAL"/>
    <property type="match status" value="1"/>
</dbReference>
<dbReference type="Pfam" id="PF00679">
    <property type="entry name" value="EFG_C"/>
    <property type="match status" value="1"/>
</dbReference>
<keyword evidence="5" id="KW-0342">GTP-binding</keyword>
<dbReference type="Proteomes" id="UP000188320">
    <property type="component" value="Unassembled WGS sequence"/>
</dbReference>
<evidence type="ECO:0000256" key="2">
    <source>
        <dbReference type="ARBA" id="ARBA00022741"/>
    </source>
</evidence>
<dbReference type="FunFam" id="3.30.70.870:FF:000004">
    <property type="entry name" value="Translation factor GUF1, mitochondrial"/>
    <property type="match status" value="1"/>
</dbReference>